<gene>
    <name evidence="1" type="ORF">BD626DRAFT_565588</name>
</gene>
<dbReference type="Proteomes" id="UP000320762">
    <property type="component" value="Unassembled WGS sequence"/>
</dbReference>
<comment type="caution">
    <text evidence="1">The sequence shown here is derived from an EMBL/GenBank/DDBJ whole genome shotgun (WGS) entry which is preliminary data.</text>
</comment>
<evidence type="ECO:0000313" key="1">
    <source>
        <dbReference type="EMBL" id="TRM66475.1"/>
    </source>
</evidence>
<name>A0A550CNV8_9AGAR</name>
<protein>
    <recommendedName>
        <fullName evidence="3">BTB domain-containing protein</fullName>
    </recommendedName>
</protein>
<keyword evidence="2" id="KW-1185">Reference proteome</keyword>
<proteinExistence type="predicted"/>
<dbReference type="EMBL" id="VDMD01000003">
    <property type="protein sequence ID" value="TRM66475.1"/>
    <property type="molecule type" value="Genomic_DNA"/>
</dbReference>
<evidence type="ECO:0000313" key="2">
    <source>
        <dbReference type="Proteomes" id="UP000320762"/>
    </source>
</evidence>
<evidence type="ECO:0008006" key="3">
    <source>
        <dbReference type="Google" id="ProtNLM"/>
    </source>
</evidence>
<dbReference type="OrthoDB" id="2757422at2759"/>
<dbReference type="Gene3D" id="3.30.710.10">
    <property type="entry name" value="Potassium Channel Kv1.1, Chain A"/>
    <property type="match status" value="1"/>
</dbReference>
<organism evidence="1 2">
    <name type="scientific">Schizophyllum amplum</name>
    <dbReference type="NCBI Taxonomy" id="97359"/>
    <lineage>
        <taxon>Eukaryota</taxon>
        <taxon>Fungi</taxon>
        <taxon>Dikarya</taxon>
        <taxon>Basidiomycota</taxon>
        <taxon>Agaricomycotina</taxon>
        <taxon>Agaricomycetes</taxon>
        <taxon>Agaricomycetidae</taxon>
        <taxon>Agaricales</taxon>
        <taxon>Schizophyllaceae</taxon>
        <taxon>Schizophyllum</taxon>
    </lineage>
</organism>
<sequence length="342" mass="39039">MGDTNNHVEDLWFPDGNIIIRVGERVGAERVGERVCRVYKGFFATQSPVLADMLSTLQTNGRDTVGGIPVVTFPDEREDVLHWLKAMLVPGYFDMDRNRIDPDKLLAVLRLSHKYDVHALRRRSLEYLAGFLPVDYQDFQSKHYAHNVMSRLDNAPLDFYPPIYAIAREIGALWLIPGIIYKMQNIMSGKTSMLDAIHRLPMPLNASFVKRMDKVSRLITRCFPSSSFISIRQSCPRSPIDYYDEYDSDAEPSCGTQWYDLDFWLQRLHADPLRFYGRDGGAWAGGADMEEEEGMCDGCCKAMRARVERGCAKFWDELPKCLGLPAWKHLLAAKAKDLSNID</sequence>
<dbReference type="InterPro" id="IPR011333">
    <property type="entry name" value="SKP1/BTB/POZ_sf"/>
</dbReference>
<dbReference type="AlphaFoldDB" id="A0A550CNV8"/>
<accession>A0A550CNV8</accession>
<reference evidence="1 2" key="1">
    <citation type="journal article" date="2019" name="New Phytol.">
        <title>Comparative genomics reveals unique wood-decay strategies and fruiting body development in the Schizophyllaceae.</title>
        <authorList>
            <person name="Almasi E."/>
            <person name="Sahu N."/>
            <person name="Krizsan K."/>
            <person name="Balint B."/>
            <person name="Kovacs G.M."/>
            <person name="Kiss B."/>
            <person name="Cseklye J."/>
            <person name="Drula E."/>
            <person name="Henrissat B."/>
            <person name="Nagy I."/>
            <person name="Chovatia M."/>
            <person name="Adam C."/>
            <person name="LaButti K."/>
            <person name="Lipzen A."/>
            <person name="Riley R."/>
            <person name="Grigoriev I.V."/>
            <person name="Nagy L.G."/>
        </authorList>
    </citation>
    <scope>NUCLEOTIDE SEQUENCE [LARGE SCALE GENOMIC DNA]</scope>
    <source>
        <strain evidence="1 2">NL-1724</strain>
    </source>
</reference>